<gene>
    <name evidence="7" type="ORF">Esi_0199_0019</name>
</gene>
<dbReference type="PROSITE" id="PS00018">
    <property type="entry name" value="EF_HAND_1"/>
    <property type="match status" value="1"/>
</dbReference>
<keyword evidence="3" id="KW-0106">Calcium</keyword>
<dbReference type="Gene3D" id="2.130.10.10">
    <property type="entry name" value="YVTN repeat-like/Quinoprotein amine dehydrogenase"/>
    <property type="match status" value="2"/>
</dbReference>
<dbReference type="InterPro" id="IPR019775">
    <property type="entry name" value="WD40_repeat_CS"/>
</dbReference>
<evidence type="ECO:0000256" key="3">
    <source>
        <dbReference type="ARBA" id="ARBA00022837"/>
    </source>
</evidence>
<dbReference type="InParanoid" id="D7FPT1"/>
<evidence type="ECO:0000259" key="6">
    <source>
        <dbReference type="PROSITE" id="PS50222"/>
    </source>
</evidence>
<feature type="repeat" description="WD" evidence="4">
    <location>
        <begin position="584"/>
        <end position="618"/>
    </location>
</feature>
<dbReference type="STRING" id="2880.D7FPT1"/>
<dbReference type="PROSITE" id="PS50222">
    <property type="entry name" value="EF_HAND_2"/>
    <property type="match status" value="1"/>
</dbReference>
<dbReference type="PRINTS" id="PR00320">
    <property type="entry name" value="GPROTEINBRPT"/>
</dbReference>
<keyword evidence="8" id="KW-1185">Reference proteome</keyword>
<dbReference type="InterPro" id="IPR001680">
    <property type="entry name" value="WD40_rpt"/>
</dbReference>
<evidence type="ECO:0000256" key="1">
    <source>
        <dbReference type="ARBA" id="ARBA00022574"/>
    </source>
</evidence>
<feature type="region of interest" description="Disordered" evidence="5">
    <location>
        <begin position="717"/>
        <end position="856"/>
    </location>
</feature>
<dbReference type="Proteomes" id="UP000002630">
    <property type="component" value="Linkage Group LG13"/>
</dbReference>
<dbReference type="PANTHER" id="PTHR44324:SF4">
    <property type="entry name" value="WD40 REPEAT DOMAIN 95"/>
    <property type="match status" value="1"/>
</dbReference>
<dbReference type="InterPro" id="IPR020472">
    <property type="entry name" value="WD40_PAC1"/>
</dbReference>
<feature type="compositionally biased region" description="Polar residues" evidence="5">
    <location>
        <begin position="841"/>
        <end position="852"/>
    </location>
</feature>
<feature type="domain" description="EF-hand" evidence="6">
    <location>
        <begin position="131"/>
        <end position="166"/>
    </location>
</feature>
<feature type="compositionally biased region" description="Low complexity" evidence="5">
    <location>
        <begin position="774"/>
        <end position="783"/>
    </location>
</feature>
<dbReference type="InterPro" id="IPR051242">
    <property type="entry name" value="WD-EF-hand_domain"/>
</dbReference>
<dbReference type="InterPro" id="IPR011992">
    <property type="entry name" value="EF-hand-dom_pair"/>
</dbReference>
<keyword evidence="1 4" id="KW-0853">WD repeat</keyword>
<dbReference type="Gene3D" id="1.10.238.10">
    <property type="entry name" value="EF-hand"/>
    <property type="match status" value="1"/>
</dbReference>
<evidence type="ECO:0000313" key="8">
    <source>
        <dbReference type="Proteomes" id="UP000002630"/>
    </source>
</evidence>
<dbReference type="PROSITE" id="PS50082">
    <property type="entry name" value="WD_REPEATS_2"/>
    <property type="match status" value="3"/>
</dbReference>
<dbReference type="InterPro" id="IPR002048">
    <property type="entry name" value="EF_hand_dom"/>
</dbReference>
<dbReference type="PANTHER" id="PTHR44324">
    <property type="entry name" value="WD40 REPEAT DOMAIN 95"/>
    <property type="match status" value="1"/>
</dbReference>
<dbReference type="EMBL" id="FN649738">
    <property type="protein sequence ID" value="CBJ30538.1"/>
    <property type="molecule type" value="Genomic_DNA"/>
</dbReference>
<dbReference type="GO" id="GO:0005509">
    <property type="term" value="F:calcium ion binding"/>
    <property type="evidence" value="ECO:0007669"/>
    <property type="project" value="InterPro"/>
</dbReference>
<proteinExistence type="predicted"/>
<dbReference type="SUPFAM" id="SSF50978">
    <property type="entry name" value="WD40 repeat-like"/>
    <property type="match status" value="2"/>
</dbReference>
<feature type="region of interest" description="Disordered" evidence="5">
    <location>
        <begin position="1"/>
        <end position="26"/>
    </location>
</feature>
<dbReference type="InterPro" id="IPR015943">
    <property type="entry name" value="WD40/YVTN_repeat-like_dom_sf"/>
</dbReference>
<accession>D7FPT1</accession>
<dbReference type="InterPro" id="IPR018247">
    <property type="entry name" value="EF_Hand_1_Ca_BS"/>
</dbReference>
<name>D7FPT1_ECTSI</name>
<dbReference type="InterPro" id="IPR036322">
    <property type="entry name" value="WD40_repeat_dom_sf"/>
</dbReference>
<dbReference type="eggNOG" id="KOG0267">
    <property type="taxonomic scope" value="Eukaryota"/>
</dbReference>
<feature type="compositionally biased region" description="Polar residues" evidence="5">
    <location>
        <begin position="717"/>
        <end position="727"/>
    </location>
</feature>
<evidence type="ECO:0000256" key="2">
    <source>
        <dbReference type="ARBA" id="ARBA00022737"/>
    </source>
</evidence>
<keyword evidence="2" id="KW-0677">Repeat</keyword>
<sequence length="998" mass="108512">MEDAGAAEDCPPPWLGVAKESSGERADRPLLDREATFLTEIADGEAATKVGVAKATVKAERGGYAPRLTDSRSLMAEIMTTLDFPRISFLRKEITKKAQGLDRTEFITTMATCIAGNISKPVDCISDVDVTIVANLCDVFEQVDINNDGMIDWDELSSFMIDMGMRGWAKIGGETPNYVHTGQIDPARHTQAADQLQYFPANDTVAVIDESANFFRMYHADSMHIKRQYEIQICMTYSESHDLVVAGDMTGNVFSWNIADTDMVASCSMDHTVKLWDLTTLGLLKTLRGHLKGVKHMAYCPDQRLIVSGGFSFDLVVNNPYVPSPISRLRGHCSAIVGVEHITGTSQLITADMDGFCKLWDLRTFSCVGTFTSNAAESNKMGAKRETTSTCSPATREPVITCMTVNPLSKRVFVGGRTVDSFEVLRDECENLTDESAILAVYFNTTNLTFVTASAWSVKVWDGATGELLCTDARQQRSQDAPEAAVEGVNNRDGEIFSMCLGARGRTILAGDGLGHIKAYSQANYTELKNYKYAECKGKAHEGNVRALIFIEEHSLLISASDDRSISIHDESVQDNGALLRRITNASWSEITVLRYSSHLGLIASGNTDGSIQLWNFEHARHEGCCEELHQYPVTCLAFLDPFPLLLSTDSAGFLALWAIPPARVGLRFKRLFTWINRQPVSDRMYGGGGHADGDMPVTVTALECQVEMISTSIAASTVTDSDTLSTEGKDGSQESSSLEMSLEEEEGEDDHADVEENDDADGEGDSLPPPSPAAGTSAARATEIANNQHGADDVAAAPPERGEVATTDEAERVPDAAQGGDGGGDGADVLPRVADGNASHPPSTAWSGGDSQEQRQRRVFWNTEMLSYTVYTADEIGTVTTWDLKEVIIGLIRMYGGHEWAGHGVGVVQSPAVCSNAFLVERQDAGNALREARYRLDAKAALDWVADTDILGLHRIGSWEAHTEPIISMSMVNDPPTVLTSAMDRVVKVSHRSDVLF</sequence>
<protein>
    <recommendedName>
        <fullName evidence="6">EF-hand domain-containing protein</fullName>
    </recommendedName>
</protein>
<reference evidence="7 8" key="1">
    <citation type="journal article" date="2010" name="Nature">
        <title>The Ectocarpus genome and the independent evolution of multicellularity in brown algae.</title>
        <authorList>
            <person name="Cock J.M."/>
            <person name="Sterck L."/>
            <person name="Rouze P."/>
            <person name="Scornet D."/>
            <person name="Allen A.E."/>
            <person name="Amoutzias G."/>
            <person name="Anthouard V."/>
            <person name="Artiguenave F."/>
            <person name="Aury J.M."/>
            <person name="Badger J.H."/>
            <person name="Beszteri B."/>
            <person name="Billiau K."/>
            <person name="Bonnet E."/>
            <person name="Bothwell J.H."/>
            <person name="Bowler C."/>
            <person name="Boyen C."/>
            <person name="Brownlee C."/>
            <person name="Carrano C.J."/>
            <person name="Charrier B."/>
            <person name="Cho G.Y."/>
            <person name="Coelho S.M."/>
            <person name="Collen J."/>
            <person name="Corre E."/>
            <person name="Da Silva C."/>
            <person name="Delage L."/>
            <person name="Delaroque N."/>
            <person name="Dittami S.M."/>
            <person name="Doulbeau S."/>
            <person name="Elias M."/>
            <person name="Farnham G."/>
            <person name="Gachon C.M."/>
            <person name="Gschloessl B."/>
            <person name="Heesch S."/>
            <person name="Jabbari K."/>
            <person name="Jubin C."/>
            <person name="Kawai H."/>
            <person name="Kimura K."/>
            <person name="Kloareg B."/>
            <person name="Kupper F.C."/>
            <person name="Lang D."/>
            <person name="Le Bail A."/>
            <person name="Leblanc C."/>
            <person name="Lerouge P."/>
            <person name="Lohr M."/>
            <person name="Lopez P.J."/>
            <person name="Martens C."/>
            <person name="Maumus F."/>
            <person name="Michel G."/>
            <person name="Miranda-Saavedra D."/>
            <person name="Morales J."/>
            <person name="Moreau H."/>
            <person name="Motomura T."/>
            <person name="Nagasato C."/>
            <person name="Napoli C.A."/>
            <person name="Nelson D.R."/>
            <person name="Nyvall-Collen P."/>
            <person name="Peters A.F."/>
            <person name="Pommier C."/>
            <person name="Potin P."/>
            <person name="Poulain J."/>
            <person name="Quesneville H."/>
            <person name="Read B."/>
            <person name="Rensing S.A."/>
            <person name="Ritter A."/>
            <person name="Rousvoal S."/>
            <person name="Samanta M."/>
            <person name="Samson G."/>
            <person name="Schroeder D.C."/>
            <person name="Segurens B."/>
            <person name="Strittmatter M."/>
            <person name="Tonon T."/>
            <person name="Tregear J.W."/>
            <person name="Valentin K."/>
            <person name="von Dassow P."/>
            <person name="Yamagishi T."/>
            <person name="Van de Peer Y."/>
            <person name="Wincker P."/>
        </authorList>
    </citation>
    <scope>NUCLEOTIDE SEQUENCE [LARGE SCALE GENOMIC DNA]</scope>
    <source>
        <strain evidence="8">Ec32 / CCAP1310/4</strain>
    </source>
</reference>
<dbReference type="SMART" id="SM00320">
    <property type="entry name" value="WD40"/>
    <property type="match status" value="8"/>
</dbReference>
<organism evidence="7 8">
    <name type="scientific">Ectocarpus siliculosus</name>
    <name type="common">Brown alga</name>
    <name type="synonym">Conferva siliculosa</name>
    <dbReference type="NCBI Taxonomy" id="2880"/>
    <lineage>
        <taxon>Eukaryota</taxon>
        <taxon>Sar</taxon>
        <taxon>Stramenopiles</taxon>
        <taxon>Ochrophyta</taxon>
        <taxon>PX clade</taxon>
        <taxon>Phaeophyceae</taxon>
        <taxon>Ectocarpales</taxon>
        <taxon>Ectocarpaceae</taxon>
        <taxon>Ectocarpus</taxon>
    </lineage>
</organism>
<dbReference type="AlphaFoldDB" id="D7FPT1"/>
<dbReference type="EMBL" id="FN648374">
    <property type="protein sequence ID" value="CBJ30538.1"/>
    <property type="molecule type" value="Genomic_DNA"/>
</dbReference>
<feature type="repeat" description="WD" evidence="4">
    <location>
        <begin position="260"/>
        <end position="286"/>
    </location>
</feature>
<evidence type="ECO:0000256" key="4">
    <source>
        <dbReference type="PROSITE-ProRule" id="PRU00221"/>
    </source>
</evidence>
<evidence type="ECO:0000313" key="7">
    <source>
        <dbReference type="EMBL" id="CBJ30538.1"/>
    </source>
</evidence>
<dbReference type="Pfam" id="PF00400">
    <property type="entry name" value="WD40"/>
    <property type="match status" value="5"/>
</dbReference>
<dbReference type="PROSITE" id="PS00678">
    <property type="entry name" value="WD_REPEATS_1"/>
    <property type="match status" value="2"/>
</dbReference>
<feature type="repeat" description="WD" evidence="4">
    <location>
        <begin position="329"/>
        <end position="370"/>
    </location>
</feature>
<dbReference type="SUPFAM" id="SSF47473">
    <property type="entry name" value="EF-hand"/>
    <property type="match status" value="1"/>
</dbReference>
<dbReference type="OrthoDB" id="1068471at2759"/>
<evidence type="ECO:0000256" key="5">
    <source>
        <dbReference type="SAM" id="MobiDB-lite"/>
    </source>
</evidence>
<feature type="compositionally biased region" description="Acidic residues" evidence="5">
    <location>
        <begin position="742"/>
        <end position="765"/>
    </location>
</feature>